<keyword evidence="4 15" id="KW-0812">Transmembrane</keyword>
<dbReference type="PROSITE" id="PS00211">
    <property type="entry name" value="ABC_TRANSPORTER_1"/>
    <property type="match status" value="1"/>
</dbReference>
<evidence type="ECO:0000256" key="3">
    <source>
        <dbReference type="ARBA" id="ARBA00022448"/>
    </source>
</evidence>
<feature type="transmembrane region" description="Helical" evidence="15">
    <location>
        <begin position="133"/>
        <end position="154"/>
    </location>
</feature>
<evidence type="ECO:0000256" key="6">
    <source>
        <dbReference type="ARBA" id="ARBA00022840"/>
    </source>
</evidence>
<sequence>MIPRLASRAPMLCSRYGIASARTRPPWVPQSPAPATQSMQLLRTTAAPRRPQAPPPKTTAPSTIKTTATTATTAKPETAKPTAKAPSAATKNNDPLATPEKTVTEQRKADWAIMKEMSRYLWPKDNLGTKLRVSLAVALLIGAKVLNVQVPFYFKSIVDSMNIDVAAVGGTATTVAGAMIVAYGASRIGATVFQELRNAVFASVAQKAIRSVARNVFDHLLRLDLAFHLSKQTGGLTRAIDRGTKGISFLLTSMVFHILPTALEISMVCGILTWQYGAKFAAVTALTMVGYTAFTIWTTAWRTKFRRQANAADNKASTVAVDSLINYEAVKYFNNEKFEVARYDKALKEYEKSSIKVATSLTFLNSGQNIIFSSALTAMMYFAADGVAKGSLTVGDLVMVNQLVFQLSVPLNFLGSVYRELRQSLLDMETLFNLQKVNVSITDKPGAKELALTKGGEIRFENVNFGYHPDRPILQNLNLTIPAGKKVAIVGPSGCGKSTLLRLLFRSYDTQGGRVLIDDQDIRDVQVDSLRRSIGVVPQDTPLFNDTVEHNIRYGSIDATHEQVVAAAQRARIHDTIEKFPDGYNTKVGERGLMISGGEKQRLAMSRLLLKDPPLLFFDEATSALDTHTEQALMVNINGILREKGRTSVFVAHRLRTIFDSDLIIVLKEGQVAEMGTHRELIDRAGVYAELWSAQETLFSEDGTGRLEATADSSKAKK</sequence>
<dbReference type="PANTHER" id="PTHR24221">
    <property type="entry name" value="ATP-BINDING CASSETTE SUB-FAMILY B"/>
    <property type="match status" value="1"/>
</dbReference>
<keyword evidence="10 15" id="KW-0472">Membrane</keyword>
<evidence type="ECO:0000256" key="10">
    <source>
        <dbReference type="ARBA" id="ARBA00023136"/>
    </source>
</evidence>
<dbReference type="Gene3D" id="3.40.50.300">
    <property type="entry name" value="P-loop containing nucleotide triphosphate hydrolases"/>
    <property type="match status" value="1"/>
</dbReference>
<organism evidence="18 19">
    <name type="scientific">Cordyceps fumosorosea (strain ARSEF 2679)</name>
    <name type="common">Isaria fumosorosea</name>
    <dbReference type="NCBI Taxonomy" id="1081104"/>
    <lineage>
        <taxon>Eukaryota</taxon>
        <taxon>Fungi</taxon>
        <taxon>Dikarya</taxon>
        <taxon>Ascomycota</taxon>
        <taxon>Pezizomycotina</taxon>
        <taxon>Sordariomycetes</taxon>
        <taxon>Hypocreomycetidae</taxon>
        <taxon>Hypocreales</taxon>
        <taxon>Cordycipitaceae</taxon>
        <taxon>Cordyceps</taxon>
    </lineage>
</organism>
<dbReference type="FunFam" id="3.40.50.300:FF:000186">
    <property type="entry name" value="ATP-binding cassette sub-family B member 7, mitochondrial"/>
    <property type="match status" value="1"/>
</dbReference>
<dbReference type="InterPro" id="IPR017871">
    <property type="entry name" value="ABC_transporter-like_CS"/>
</dbReference>
<dbReference type="GO" id="GO:0005743">
    <property type="term" value="C:mitochondrial inner membrane"/>
    <property type="evidence" value="ECO:0007669"/>
    <property type="project" value="UniProtKB-SubCell"/>
</dbReference>
<dbReference type="RefSeq" id="XP_018706091.1">
    <property type="nucleotide sequence ID" value="XM_018846363.1"/>
</dbReference>
<feature type="transmembrane region" description="Helical" evidence="15">
    <location>
        <begin position="280"/>
        <end position="300"/>
    </location>
</feature>
<dbReference type="SMART" id="SM00382">
    <property type="entry name" value="AAA"/>
    <property type="match status" value="1"/>
</dbReference>
<comment type="caution">
    <text evidence="18">The sequence shown here is derived from an EMBL/GenBank/DDBJ whole genome shotgun (WGS) entry which is preliminary data.</text>
</comment>
<gene>
    <name evidence="18" type="ORF">ISF_02757</name>
</gene>
<keyword evidence="9 15" id="KW-1133">Transmembrane helix</keyword>
<keyword evidence="7" id="KW-0809">Transit peptide</keyword>
<dbReference type="SUPFAM" id="SSF52540">
    <property type="entry name" value="P-loop containing nucleoside triphosphate hydrolases"/>
    <property type="match status" value="1"/>
</dbReference>
<evidence type="ECO:0000256" key="1">
    <source>
        <dbReference type="ARBA" id="ARBA00004448"/>
    </source>
</evidence>
<evidence type="ECO:0000256" key="7">
    <source>
        <dbReference type="ARBA" id="ARBA00022946"/>
    </source>
</evidence>
<dbReference type="GO" id="GO:0006879">
    <property type="term" value="P:intracellular iron ion homeostasis"/>
    <property type="evidence" value="ECO:0007669"/>
    <property type="project" value="TreeGrafter"/>
</dbReference>
<dbReference type="CDD" id="cd03253">
    <property type="entry name" value="ABCC_ATM1_transporter"/>
    <property type="match status" value="1"/>
</dbReference>
<evidence type="ECO:0000256" key="12">
    <source>
        <dbReference type="ARBA" id="ARBA00039906"/>
    </source>
</evidence>
<evidence type="ECO:0000259" key="16">
    <source>
        <dbReference type="PROSITE" id="PS50893"/>
    </source>
</evidence>
<evidence type="ECO:0000256" key="2">
    <source>
        <dbReference type="ARBA" id="ARBA00011738"/>
    </source>
</evidence>
<evidence type="ECO:0000313" key="19">
    <source>
        <dbReference type="Proteomes" id="UP000076744"/>
    </source>
</evidence>
<dbReference type="InterPro" id="IPR027417">
    <property type="entry name" value="P-loop_NTPase"/>
</dbReference>
<dbReference type="GO" id="GO:0140359">
    <property type="term" value="F:ABC-type transporter activity"/>
    <property type="evidence" value="ECO:0007669"/>
    <property type="project" value="InterPro"/>
</dbReference>
<dbReference type="PANTHER" id="PTHR24221:SF402">
    <property type="entry name" value="IRON-SULFUR CLUSTERS TRANSPORTER ABCB7, MITOCHONDRIAL"/>
    <property type="match status" value="1"/>
</dbReference>
<comment type="subunit">
    <text evidence="2">Homodimer.</text>
</comment>
<dbReference type="InterPro" id="IPR036640">
    <property type="entry name" value="ABC1_TM_sf"/>
</dbReference>
<name>A0A168B1I0_CORFA</name>
<evidence type="ECO:0000313" key="18">
    <source>
        <dbReference type="EMBL" id="OAA69487.1"/>
    </source>
</evidence>
<evidence type="ECO:0000256" key="11">
    <source>
        <dbReference type="ARBA" id="ARBA00024363"/>
    </source>
</evidence>
<proteinExistence type="inferred from homology"/>
<evidence type="ECO:0000256" key="9">
    <source>
        <dbReference type="ARBA" id="ARBA00022989"/>
    </source>
</evidence>
<dbReference type="STRING" id="1081104.A0A168B1I0"/>
<protein>
    <recommendedName>
        <fullName evidence="12">Iron-sulfur clusters transporter ATM1, mitochondrial</fullName>
    </recommendedName>
    <alternativeName>
        <fullName evidence="13">Iron-sulfur clusters transporter atm1, mitochondrial</fullName>
    </alternativeName>
</protein>
<feature type="compositionally biased region" description="Low complexity" evidence="14">
    <location>
        <begin position="59"/>
        <end position="91"/>
    </location>
</feature>
<dbReference type="FunFam" id="1.20.1560.10:FF:000004">
    <property type="entry name" value="ATP-binding cassette sub-family B member 7"/>
    <property type="match status" value="1"/>
</dbReference>
<keyword evidence="19" id="KW-1185">Reference proteome</keyword>
<evidence type="ECO:0000256" key="13">
    <source>
        <dbReference type="ARBA" id="ARBA00040792"/>
    </source>
</evidence>
<comment type="subcellular location">
    <subcellularLocation>
        <location evidence="1">Mitochondrion inner membrane</location>
        <topology evidence="1">Multi-pass membrane protein</topology>
    </subcellularLocation>
</comment>
<evidence type="ECO:0000256" key="14">
    <source>
        <dbReference type="SAM" id="MobiDB-lite"/>
    </source>
</evidence>
<dbReference type="Gene3D" id="1.20.1560.10">
    <property type="entry name" value="ABC transporter type 1, transmembrane domain"/>
    <property type="match status" value="1"/>
</dbReference>
<evidence type="ECO:0000259" key="17">
    <source>
        <dbReference type="PROSITE" id="PS50929"/>
    </source>
</evidence>
<keyword evidence="3" id="KW-0813">Transport</keyword>
<feature type="compositionally biased region" description="Polar residues" evidence="14">
    <location>
        <begin position="33"/>
        <end position="43"/>
    </location>
</feature>
<dbReference type="InterPro" id="IPR011527">
    <property type="entry name" value="ABC1_TM_dom"/>
</dbReference>
<dbReference type="GO" id="GO:0016887">
    <property type="term" value="F:ATP hydrolysis activity"/>
    <property type="evidence" value="ECO:0007669"/>
    <property type="project" value="InterPro"/>
</dbReference>
<dbReference type="OrthoDB" id="6500128at2759"/>
<keyword evidence="8" id="KW-1278">Translocase</keyword>
<keyword evidence="6" id="KW-0067">ATP-binding</keyword>
<keyword evidence="5" id="KW-0547">Nucleotide-binding</keyword>
<accession>A0A168B1I0</accession>
<feature type="transmembrane region" description="Helical" evidence="15">
    <location>
        <begin position="166"/>
        <end position="185"/>
    </location>
</feature>
<dbReference type="InterPro" id="IPR003593">
    <property type="entry name" value="AAA+_ATPase"/>
</dbReference>
<dbReference type="GO" id="GO:0140466">
    <property type="term" value="P:iron-sulfur cluster export from the mitochondrion"/>
    <property type="evidence" value="ECO:0007669"/>
    <property type="project" value="UniProtKB-ARBA"/>
</dbReference>
<dbReference type="GO" id="GO:0005524">
    <property type="term" value="F:ATP binding"/>
    <property type="evidence" value="ECO:0007669"/>
    <property type="project" value="UniProtKB-KW"/>
</dbReference>
<dbReference type="PROSITE" id="PS50893">
    <property type="entry name" value="ABC_TRANSPORTER_2"/>
    <property type="match status" value="1"/>
</dbReference>
<evidence type="ECO:0000256" key="15">
    <source>
        <dbReference type="SAM" id="Phobius"/>
    </source>
</evidence>
<dbReference type="GeneID" id="30019049"/>
<feature type="transmembrane region" description="Helical" evidence="15">
    <location>
        <begin position="247"/>
        <end position="274"/>
    </location>
</feature>
<dbReference type="Pfam" id="PF00005">
    <property type="entry name" value="ABC_tran"/>
    <property type="match status" value="1"/>
</dbReference>
<dbReference type="CDD" id="cd18582">
    <property type="entry name" value="ABC_6TM_ATM1_ABCB7"/>
    <property type="match status" value="1"/>
</dbReference>
<evidence type="ECO:0000256" key="4">
    <source>
        <dbReference type="ARBA" id="ARBA00022692"/>
    </source>
</evidence>
<dbReference type="AlphaFoldDB" id="A0A168B1I0"/>
<dbReference type="EMBL" id="AZHB01000005">
    <property type="protein sequence ID" value="OAA69487.1"/>
    <property type="molecule type" value="Genomic_DNA"/>
</dbReference>
<dbReference type="InterPro" id="IPR003439">
    <property type="entry name" value="ABC_transporter-like_ATP-bd"/>
</dbReference>
<dbReference type="InterPro" id="IPR039421">
    <property type="entry name" value="Type_1_exporter"/>
</dbReference>
<evidence type="ECO:0000256" key="5">
    <source>
        <dbReference type="ARBA" id="ARBA00022741"/>
    </source>
</evidence>
<comment type="similarity">
    <text evidence="11">Belongs to the ABC transporter superfamily. ABCB family. Heavy Metal importer (TC 3.A.1.210) subfamily.</text>
</comment>
<feature type="region of interest" description="Disordered" evidence="14">
    <location>
        <begin position="22"/>
        <end position="104"/>
    </location>
</feature>
<dbReference type="SUPFAM" id="SSF90123">
    <property type="entry name" value="ABC transporter transmembrane region"/>
    <property type="match status" value="1"/>
</dbReference>
<reference evidence="18 19" key="1">
    <citation type="journal article" date="2016" name="Genome Biol. Evol.">
        <title>Divergent and convergent evolution of fungal pathogenicity.</title>
        <authorList>
            <person name="Shang Y."/>
            <person name="Xiao G."/>
            <person name="Zheng P."/>
            <person name="Cen K."/>
            <person name="Zhan S."/>
            <person name="Wang C."/>
        </authorList>
    </citation>
    <scope>NUCLEOTIDE SEQUENCE [LARGE SCALE GENOMIC DNA]</scope>
    <source>
        <strain evidence="18 19">ARSEF 2679</strain>
    </source>
</reference>
<dbReference type="Proteomes" id="UP000076744">
    <property type="component" value="Unassembled WGS sequence"/>
</dbReference>
<dbReference type="Pfam" id="PF00664">
    <property type="entry name" value="ABC_membrane"/>
    <property type="match status" value="1"/>
</dbReference>
<feature type="domain" description="ABC transmembrane type-1" evidence="17">
    <location>
        <begin position="135"/>
        <end position="423"/>
    </location>
</feature>
<evidence type="ECO:0000256" key="8">
    <source>
        <dbReference type="ARBA" id="ARBA00022967"/>
    </source>
</evidence>
<dbReference type="PROSITE" id="PS50929">
    <property type="entry name" value="ABC_TM1F"/>
    <property type="match status" value="1"/>
</dbReference>
<feature type="domain" description="ABC transporter" evidence="16">
    <location>
        <begin position="458"/>
        <end position="694"/>
    </location>
</feature>